<dbReference type="Pfam" id="PF02518">
    <property type="entry name" value="HATPase_c"/>
    <property type="match status" value="1"/>
</dbReference>
<dbReference type="PROSITE" id="PS50885">
    <property type="entry name" value="HAMP"/>
    <property type="match status" value="1"/>
</dbReference>
<gene>
    <name evidence="13" type="primary">sasA_7</name>
    <name evidence="13" type="ORF">OCOJLMKI_3149</name>
</gene>
<evidence type="ECO:0000259" key="12">
    <source>
        <dbReference type="PROSITE" id="PS50885"/>
    </source>
</evidence>
<keyword evidence="7" id="KW-0418">Kinase</keyword>
<comment type="subcellular location">
    <subcellularLocation>
        <location evidence="2">Membrane</location>
    </subcellularLocation>
</comment>
<evidence type="ECO:0000256" key="6">
    <source>
        <dbReference type="ARBA" id="ARBA00022741"/>
    </source>
</evidence>
<feature type="domain" description="Histidine kinase" evidence="11">
    <location>
        <begin position="308"/>
        <end position="526"/>
    </location>
</feature>
<dbReference type="Gene3D" id="3.30.565.10">
    <property type="entry name" value="Histidine kinase-like ATPase, C-terminal domain"/>
    <property type="match status" value="1"/>
</dbReference>
<organism evidence="13 14">
    <name type="scientific">Methylobacterium iners</name>
    <dbReference type="NCBI Taxonomy" id="418707"/>
    <lineage>
        <taxon>Bacteria</taxon>
        <taxon>Pseudomonadati</taxon>
        <taxon>Pseudomonadota</taxon>
        <taxon>Alphaproteobacteria</taxon>
        <taxon>Hyphomicrobiales</taxon>
        <taxon>Methylobacteriaceae</taxon>
        <taxon>Methylobacterium</taxon>
    </lineage>
</organism>
<dbReference type="RefSeq" id="WP_238245058.1">
    <property type="nucleotide sequence ID" value="NZ_BPQP01000049.1"/>
</dbReference>
<dbReference type="Gene3D" id="1.10.287.130">
    <property type="match status" value="1"/>
</dbReference>
<dbReference type="InterPro" id="IPR003660">
    <property type="entry name" value="HAMP_dom"/>
</dbReference>
<dbReference type="InterPro" id="IPR050351">
    <property type="entry name" value="BphY/WalK/GraS-like"/>
</dbReference>
<dbReference type="InterPro" id="IPR036097">
    <property type="entry name" value="HisK_dim/P_sf"/>
</dbReference>
<evidence type="ECO:0000256" key="2">
    <source>
        <dbReference type="ARBA" id="ARBA00004370"/>
    </source>
</evidence>
<keyword evidence="10" id="KW-0812">Transmembrane</keyword>
<evidence type="ECO:0000256" key="10">
    <source>
        <dbReference type="SAM" id="Phobius"/>
    </source>
</evidence>
<keyword evidence="8" id="KW-0067">ATP-binding</keyword>
<reference evidence="13" key="2">
    <citation type="submission" date="2021-08" db="EMBL/GenBank/DDBJ databases">
        <authorList>
            <person name="Tani A."/>
            <person name="Ola A."/>
            <person name="Ogura Y."/>
            <person name="Katsura K."/>
            <person name="Hayashi T."/>
        </authorList>
    </citation>
    <scope>NUCLEOTIDE SEQUENCE</scope>
    <source>
        <strain evidence="13">DSM 19015</strain>
    </source>
</reference>
<dbReference type="InterPro" id="IPR003661">
    <property type="entry name" value="HisK_dim/P_dom"/>
</dbReference>
<keyword evidence="4" id="KW-0597">Phosphoprotein</keyword>
<evidence type="ECO:0000256" key="1">
    <source>
        <dbReference type="ARBA" id="ARBA00000085"/>
    </source>
</evidence>
<dbReference type="InterPro" id="IPR005467">
    <property type="entry name" value="His_kinase_dom"/>
</dbReference>
<evidence type="ECO:0000256" key="4">
    <source>
        <dbReference type="ARBA" id="ARBA00022553"/>
    </source>
</evidence>
<dbReference type="CDD" id="cd00075">
    <property type="entry name" value="HATPase"/>
    <property type="match status" value="1"/>
</dbReference>
<dbReference type="Gene3D" id="6.10.340.10">
    <property type="match status" value="1"/>
</dbReference>
<keyword evidence="5" id="KW-0808">Transferase</keyword>
<evidence type="ECO:0000256" key="8">
    <source>
        <dbReference type="ARBA" id="ARBA00022840"/>
    </source>
</evidence>
<dbReference type="PROSITE" id="PS50109">
    <property type="entry name" value="HIS_KIN"/>
    <property type="match status" value="1"/>
</dbReference>
<evidence type="ECO:0000256" key="5">
    <source>
        <dbReference type="ARBA" id="ARBA00022679"/>
    </source>
</evidence>
<dbReference type="SMART" id="SM00304">
    <property type="entry name" value="HAMP"/>
    <property type="match status" value="1"/>
</dbReference>
<dbReference type="EMBL" id="BPQP01000049">
    <property type="protein sequence ID" value="GJD95932.1"/>
    <property type="molecule type" value="Genomic_DNA"/>
</dbReference>
<evidence type="ECO:0000256" key="9">
    <source>
        <dbReference type="ARBA" id="ARBA00023012"/>
    </source>
</evidence>
<name>A0ABQ4S0I3_9HYPH</name>
<evidence type="ECO:0000256" key="7">
    <source>
        <dbReference type="ARBA" id="ARBA00022777"/>
    </source>
</evidence>
<accession>A0ABQ4S0I3</accession>
<dbReference type="InterPro" id="IPR036890">
    <property type="entry name" value="HATPase_C_sf"/>
</dbReference>
<keyword evidence="9" id="KW-0902">Two-component regulatory system</keyword>
<dbReference type="SUPFAM" id="SSF55874">
    <property type="entry name" value="ATPase domain of HSP90 chaperone/DNA topoisomerase II/histidine kinase"/>
    <property type="match status" value="1"/>
</dbReference>
<dbReference type="SMART" id="SM00387">
    <property type="entry name" value="HATPase_c"/>
    <property type="match status" value="1"/>
</dbReference>
<evidence type="ECO:0000256" key="3">
    <source>
        <dbReference type="ARBA" id="ARBA00012438"/>
    </source>
</evidence>
<dbReference type="Pfam" id="PF00512">
    <property type="entry name" value="HisKA"/>
    <property type="match status" value="1"/>
</dbReference>
<dbReference type="InterPro" id="IPR004358">
    <property type="entry name" value="Sig_transdc_His_kin-like_C"/>
</dbReference>
<keyword evidence="10" id="KW-0472">Membrane</keyword>
<dbReference type="InterPro" id="IPR003594">
    <property type="entry name" value="HATPase_dom"/>
</dbReference>
<comment type="caution">
    <text evidence="13">The sequence shown here is derived from an EMBL/GenBank/DDBJ whole genome shotgun (WGS) entry which is preliminary data.</text>
</comment>
<dbReference type="SUPFAM" id="SSF158472">
    <property type="entry name" value="HAMP domain-like"/>
    <property type="match status" value="1"/>
</dbReference>
<dbReference type="SMART" id="SM00388">
    <property type="entry name" value="HisKA"/>
    <property type="match status" value="1"/>
</dbReference>
<dbReference type="PANTHER" id="PTHR42878:SF7">
    <property type="entry name" value="SENSOR HISTIDINE KINASE GLRK"/>
    <property type="match status" value="1"/>
</dbReference>
<feature type="domain" description="HAMP" evidence="12">
    <location>
        <begin position="216"/>
        <end position="268"/>
    </location>
</feature>
<protein>
    <recommendedName>
        <fullName evidence="3">histidine kinase</fullName>
        <ecNumber evidence="3">2.7.13.3</ecNumber>
    </recommendedName>
</protein>
<feature type="transmembrane region" description="Helical" evidence="10">
    <location>
        <begin position="192"/>
        <end position="213"/>
    </location>
</feature>
<reference evidence="13" key="1">
    <citation type="journal article" date="2021" name="Front. Microbiol.">
        <title>Comprehensive Comparative Genomics and Phenotyping of Methylobacterium Species.</title>
        <authorList>
            <person name="Alessa O."/>
            <person name="Ogura Y."/>
            <person name="Fujitani Y."/>
            <person name="Takami H."/>
            <person name="Hayashi T."/>
            <person name="Sahin N."/>
            <person name="Tani A."/>
        </authorList>
    </citation>
    <scope>NUCLEOTIDE SEQUENCE</scope>
    <source>
        <strain evidence="13">DSM 19015</strain>
    </source>
</reference>
<proteinExistence type="predicted"/>
<dbReference type="SUPFAM" id="SSF47384">
    <property type="entry name" value="Homodimeric domain of signal transducing histidine kinase"/>
    <property type="match status" value="1"/>
</dbReference>
<keyword evidence="14" id="KW-1185">Reference proteome</keyword>
<keyword evidence="10" id="KW-1133">Transmembrane helix</keyword>
<keyword evidence="6" id="KW-0547">Nucleotide-binding</keyword>
<evidence type="ECO:0000259" key="11">
    <source>
        <dbReference type="PROSITE" id="PS50109"/>
    </source>
</evidence>
<dbReference type="PRINTS" id="PR00344">
    <property type="entry name" value="BCTRLSENSOR"/>
</dbReference>
<evidence type="ECO:0000313" key="13">
    <source>
        <dbReference type="EMBL" id="GJD95932.1"/>
    </source>
</evidence>
<dbReference type="Proteomes" id="UP001055125">
    <property type="component" value="Unassembled WGS sequence"/>
</dbReference>
<sequence length="526" mass="57952">MSIRTRILLFLVFVSLAIVTTGVVSVVTQASTRNYLEGVKQAHQQLEAMVQLAVHANRYSEQIAEVLLLGEDEREDFEGASAQVKAAMTNLYDRTRRVAVNAGHGDVRDRERRELKRLDRMRTMLNEVDDAAKRAFALNGTDRKSEAVALFRDQIENRLDAEFDQMIVIAMANERADVSKAEDDANDLSRRLAVASGLTFLGLLSATLVWGFLLGRSLVGPIGALTEGASAIGQGKLDHRIDDRGSGELALLSRRFNEMASELGERRAEILEGSAALEQQVAQRTEQLELANARLSALDRFRVQFLGEVSHELRTPLTVLRGEAEVSLRGKPKPVQVYRDTLTRIAEQAIEMGWLVDELLTIASTEADQASFEWSLVSLRDVAKEATRDGAVLAARRSMTVALDVPEAPIEVYADPRRLKQTMVIVLDNAVKYSPAGGTIKVQVLAGEELGMVMVWNKGDGIPPEDLPHVFKHFYRGDDARTRVAEGSGLGLPISKRIIEKHGGTITIESEPGSATKVTLNLPLRR</sequence>
<dbReference type="EC" id="2.7.13.3" evidence="3"/>
<dbReference type="Pfam" id="PF00672">
    <property type="entry name" value="HAMP"/>
    <property type="match status" value="1"/>
</dbReference>
<comment type="catalytic activity">
    <reaction evidence="1">
        <text>ATP + protein L-histidine = ADP + protein N-phospho-L-histidine.</text>
        <dbReference type="EC" id="2.7.13.3"/>
    </reaction>
</comment>
<dbReference type="CDD" id="cd06225">
    <property type="entry name" value="HAMP"/>
    <property type="match status" value="1"/>
</dbReference>
<dbReference type="CDD" id="cd00082">
    <property type="entry name" value="HisKA"/>
    <property type="match status" value="1"/>
</dbReference>
<dbReference type="PANTHER" id="PTHR42878">
    <property type="entry name" value="TWO-COMPONENT HISTIDINE KINASE"/>
    <property type="match status" value="1"/>
</dbReference>
<evidence type="ECO:0000313" key="14">
    <source>
        <dbReference type="Proteomes" id="UP001055125"/>
    </source>
</evidence>